<feature type="region of interest" description="Disordered" evidence="1">
    <location>
        <begin position="331"/>
        <end position="357"/>
    </location>
</feature>
<feature type="compositionally biased region" description="Basic and acidic residues" evidence="1">
    <location>
        <begin position="299"/>
        <end position="314"/>
    </location>
</feature>
<keyword evidence="2" id="KW-1133">Transmembrane helix</keyword>
<feature type="domain" description="LEM" evidence="3">
    <location>
        <begin position="161"/>
        <end position="205"/>
    </location>
</feature>
<dbReference type="SMART" id="SM00540">
    <property type="entry name" value="LEM"/>
    <property type="match status" value="1"/>
</dbReference>
<dbReference type="PANTHER" id="PTHR12019">
    <property type="entry name" value="LAMINA-ASSOCIATED POLYPEPTIDE THYMOPOIETIN"/>
    <property type="match status" value="1"/>
</dbReference>
<keyword evidence="2" id="KW-0472">Membrane</keyword>
<accession>A0AA35KIX8</accession>
<gene>
    <name evidence="4" type="ORF">PODLI_1B009427</name>
</gene>
<dbReference type="InterPro" id="IPR011015">
    <property type="entry name" value="LEM/LEM-like_dom_sf"/>
</dbReference>
<protein>
    <recommendedName>
        <fullName evidence="3">LEM domain-containing protein</fullName>
    </recommendedName>
</protein>
<dbReference type="EMBL" id="OX395131">
    <property type="protein sequence ID" value="CAI5777693.1"/>
    <property type="molecule type" value="Genomic_DNA"/>
</dbReference>
<dbReference type="InterPro" id="IPR003887">
    <property type="entry name" value="LEM_dom"/>
</dbReference>
<sequence>MKRKKEEPSAEDFAGLGGGGETSLCADRNVTEDPEAKLGKMAILHGVLFGITLSLRDEVMLPRQLSLHPFKNFCIPLKIIFPFMWPTEYLNALDDSKAISTHISVQNCSKGSQSRNAEKARSPTSTLPLGDMEKVTVDVHIENKGKDSPEQGSVEQDSKDEIDVTALSDTELWELLCAYGITPGPILPSTRTIYENKLLQLMKQCPGTAAELNSEVNSENDGEGKTTEVVIQTNGLTVTTEHTSGSENKSPADVAERQKKLLSSDVEHSLAKIVAELQEILPEGKVALHRSQGPRKKAGSPERNYRQKTSDLPHQDFGYPDVNVTVGQSARRRRNAIKENPPSVKQDPETKCHAVPGRSREGRIPIRVKIAAFAIFMFLLFVYVTMETNFHNPFTSFAKGK</sequence>
<dbReference type="PROSITE" id="PS50954">
    <property type="entry name" value="LEM"/>
    <property type="match status" value="1"/>
</dbReference>
<organism evidence="4 5">
    <name type="scientific">Podarcis lilfordi</name>
    <name type="common">Lilford's wall lizard</name>
    <dbReference type="NCBI Taxonomy" id="74358"/>
    <lineage>
        <taxon>Eukaryota</taxon>
        <taxon>Metazoa</taxon>
        <taxon>Chordata</taxon>
        <taxon>Craniata</taxon>
        <taxon>Vertebrata</taxon>
        <taxon>Euteleostomi</taxon>
        <taxon>Lepidosauria</taxon>
        <taxon>Squamata</taxon>
        <taxon>Bifurcata</taxon>
        <taxon>Unidentata</taxon>
        <taxon>Episquamata</taxon>
        <taxon>Laterata</taxon>
        <taxon>Lacertibaenia</taxon>
        <taxon>Lacertidae</taxon>
        <taxon>Podarcis</taxon>
    </lineage>
</organism>
<dbReference type="SUPFAM" id="SSF63451">
    <property type="entry name" value="LEM domain"/>
    <property type="match status" value="1"/>
</dbReference>
<dbReference type="FunFam" id="1.10.720.40:FF:000001">
    <property type="entry name" value="LEM domain containing 2, isoform CRA_a"/>
    <property type="match status" value="1"/>
</dbReference>
<evidence type="ECO:0000256" key="1">
    <source>
        <dbReference type="SAM" id="MobiDB-lite"/>
    </source>
</evidence>
<dbReference type="PANTHER" id="PTHR12019:SF9">
    <property type="entry name" value="THYMOPOIETIN"/>
    <property type="match status" value="1"/>
</dbReference>
<dbReference type="CDD" id="cd12940">
    <property type="entry name" value="LEM_LAP2_LEMD1"/>
    <property type="match status" value="1"/>
</dbReference>
<keyword evidence="2" id="KW-0812">Transmembrane</keyword>
<dbReference type="Proteomes" id="UP001178461">
    <property type="component" value="Chromosome 6"/>
</dbReference>
<name>A0AA35KIX8_9SAUR</name>
<evidence type="ECO:0000259" key="3">
    <source>
        <dbReference type="PROSITE" id="PS50954"/>
    </source>
</evidence>
<feature type="region of interest" description="Disordered" evidence="1">
    <location>
        <begin position="285"/>
        <end position="319"/>
    </location>
</feature>
<keyword evidence="5" id="KW-1185">Reference proteome</keyword>
<dbReference type="InterPro" id="IPR051656">
    <property type="entry name" value="LEM_domain"/>
</dbReference>
<proteinExistence type="predicted"/>
<evidence type="ECO:0000313" key="4">
    <source>
        <dbReference type="EMBL" id="CAI5777693.1"/>
    </source>
</evidence>
<dbReference type="Pfam" id="PF03020">
    <property type="entry name" value="LEM"/>
    <property type="match status" value="1"/>
</dbReference>
<evidence type="ECO:0000256" key="2">
    <source>
        <dbReference type="SAM" id="Phobius"/>
    </source>
</evidence>
<dbReference type="Gene3D" id="1.10.720.40">
    <property type="match status" value="1"/>
</dbReference>
<feature type="region of interest" description="Disordered" evidence="1">
    <location>
        <begin position="110"/>
        <end position="129"/>
    </location>
</feature>
<reference evidence="4" key="1">
    <citation type="submission" date="2022-12" db="EMBL/GenBank/DDBJ databases">
        <authorList>
            <person name="Alioto T."/>
            <person name="Alioto T."/>
            <person name="Gomez Garrido J."/>
        </authorList>
    </citation>
    <scope>NUCLEOTIDE SEQUENCE</scope>
</reference>
<dbReference type="AlphaFoldDB" id="A0AA35KIX8"/>
<feature type="compositionally biased region" description="Basic and acidic residues" evidence="1">
    <location>
        <begin position="346"/>
        <end position="357"/>
    </location>
</feature>
<feature type="transmembrane region" description="Helical" evidence="2">
    <location>
        <begin position="368"/>
        <end position="386"/>
    </location>
</feature>
<evidence type="ECO:0000313" key="5">
    <source>
        <dbReference type="Proteomes" id="UP001178461"/>
    </source>
</evidence>